<dbReference type="EC" id="6.5.1.1" evidence="2"/>
<keyword evidence="3" id="KW-1185">Reference proteome</keyword>
<comment type="caution">
    <text evidence="2">The sequence shown here is derived from an EMBL/GenBank/DDBJ whole genome shotgun (WGS) entry which is preliminary data.</text>
</comment>
<dbReference type="PANTHER" id="PTHR42705:SF2">
    <property type="entry name" value="BIFUNCTIONAL NON-HOMOLOGOUS END JOINING PROTEIN LIGD"/>
    <property type="match status" value="1"/>
</dbReference>
<accession>A0A8T4J637</accession>
<evidence type="ECO:0000313" key="2">
    <source>
        <dbReference type="EMBL" id="MBR7677094.1"/>
    </source>
</evidence>
<gene>
    <name evidence="2" type="primary">ligD</name>
    <name evidence="2" type="ORF">KDA82_29675</name>
</gene>
<feature type="domain" description="DNA ligase D polymerase" evidence="1">
    <location>
        <begin position="106"/>
        <end position="358"/>
    </location>
</feature>
<organism evidence="2 3">
    <name type="scientific">Streptomyces daliensis</name>
    <dbReference type="NCBI Taxonomy" id="299421"/>
    <lineage>
        <taxon>Bacteria</taxon>
        <taxon>Bacillati</taxon>
        <taxon>Actinomycetota</taxon>
        <taxon>Actinomycetes</taxon>
        <taxon>Kitasatosporales</taxon>
        <taxon>Streptomycetaceae</taxon>
        <taxon>Streptomyces</taxon>
    </lineage>
</organism>
<dbReference type="PANTHER" id="PTHR42705">
    <property type="entry name" value="BIFUNCTIONAL NON-HOMOLOGOUS END JOINING PROTEIN LIGD"/>
    <property type="match status" value="1"/>
</dbReference>
<dbReference type="InterPro" id="IPR052171">
    <property type="entry name" value="NHEJ_LigD"/>
</dbReference>
<dbReference type="GO" id="GO:0003910">
    <property type="term" value="F:DNA ligase (ATP) activity"/>
    <property type="evidence" value="ECO:0007669"/>
    <property type="project" value="UniProtKB-EC"/>
</dbReference>
<dbReference type="InterPro" id="IPR014145">
    <property type="entry name" value="LigD_pol_dom"/>
</dbReference>
<sequence length="379" mass="42982">MGSVRWFRRDSASLQRPDQEREGLYARCAGPLHRTLLQRTPDTSCSFPRIRLRVRLRGRPRASVPVRPERSVRPRLPAPVAATRGGVNDVEITRPDKVLFPDDGITKSELAEHYRRVARRAVPRLRGRPVMMERHPDGIGGKPLMQKNAPDYFPDWIHTAVLPKEDGEVRHVVCDNADTLVYLAGQACVTLHRWLSREDRPHHPDVLVFDLDPSGKAGFEDVRWSARCVSGVLEEVELPTLLMTTGSRGLHVLAPLDRNADFDAVRDFARRVSALLVQRNPDRLTDEPRKAKRGDRVYLDIQRNAYAQTAVAPYSVRAKPGAPVAVPIGWDELDDPDLTPGRWTVRNLEERLKGADPWARSHVRGRSLRAADRRLRARM</sequence>
<dbReference type="NCBIfam" id="TIGR02778">
    <property type="entry name" value="ligD_pol"/>
    <property type="match status" value="1"/>
</dbReference>
<proteinExistence type="predicted"/>
<evidence type="ECO:0000259" key="1">
    <source>
        <dbReference type="Pfam" id="PF21686"/>
    </source>
</evidence>
<dbReference type="Gene3D" id="3.90.920.10">
    <property type="entry name" value="DNA primase, PRIM domain"/>
    <property type="match status" value="1"/>
</dbReference>
<reference evidence="2" key="1">
    <citation type="submission" date="2021-04" db="EMBL/GenBank/DDBJ databases">
        <title>Sequencing of actinobacteria type strains.</title>
        <authorList>
            <person name="Nguyen G.-S."/>
            <person name="Wentzel A."/>
        </authorList>
    </citation>
    <scope>NUCLEOTIDE SEQUENCE</scope>
    <source>
        <strain evidence="2">DSM 42095</strain>
    </source>
</reference>
<dbReference type="Pfam" id="PF21686">
    <property type="entry name" value="LigD_Prim-Pol"/>
    <property type="match status" value="1"/>
</dbReference>
<protein>
    <submittedName>
        <fullName evidence="2">Non-homologous end-joining DNA ligase</fullName>
        <ecNumber evidence="2">6.5.1.1</ecNumber>
    </submittedName>
</protein>
<keyword evidence="2" id="KW-0436">Ligase</keyword>
<dbReference type="AlphaFoldDB" id="A0A8T4J637"/>
<name>A0A8T4J637_9ACTN</name>
<dbReference type="EMBL" id="JAGSMN010000829">
    <property type="protein sequence ID" value="MBR7677094.1"/>
    <property type="molecule type" value="Genomic_DNA"/>
</dbReference>
<evidence type="ECO:0000313" key="3">
    <source>
        <dbReference type="Proteomes" id="UP000675554"/>
    </source>
</evidence>
<dbReference type="Proteomes" id="UP000675554">
    <property type="component" value="Unassembled WGS sequence"/>
</dbReference>